<dbReference type="InterPro" id="IPR014718">
    <property type="entry name" value="GH-type_carb-bd"/>
</dbReference>
<dbReference type="Pfam" id="PF14508">
    <property type="entry name" value="GH97_N"/>
    <property type="match status" value="1"/>
</dbReference>
<dbReference type="Gene3D" id="3.20.20.70">
    <property type="entry name" value="Aldolase class I"/>
    <property type="match status" value="1"/>
</dbReference>
<feature type="domain" description="Glycosyl-hydrolase 97 catalytic" evidence="3">
    <location>
        <begin position="298"/>
        <end position="450"/>
    </location>
</feature>
<evidence type="ECO:0000259" key="5">
    <source>
        <dbReference type="Pfam" id="PF14509"/>
    </source>
</evidence>
<dbReference type="InterPro" id="IPR029483">
    <property type="entry name" value="GH97_C"/>
</dbReference>
<evidence type="ECO:0000256" key="2">
    <source>
        <dbReference type="ARBA" id="ARBA00023295"/>
    </source>
</evidence>
<dbReference type="InterPro" id="IPR017853">
    <property type="entry name" value="GH"/>
</dbReference>
<dbReference type="EMBL" id="BAAAEI010000023">
    <property type="protein sequence ID" value="GAA0369109.1"/>
    <property type="molecule type" value="Genomic_DNA"/>
</dbReference>
<keyword evidence="1 6" id="KW-0378">Hydrolase</keyword>
<keyword evidence="7" id="KW-1185">Reference proteome</keyword>
<evidence type="ECO:0000259" key="3">
    <source>
        <dbReference type="Pfam" id="PF10566"/>
    </source>
</evidence>
<accession>A0ABN0XP69</accession>
<keyword evidence="2" id="KW-0326">Glycosidase</keyword>
<dbReference type="PANTHER" id="PTHR35803">
    <property type="entry name" value="GLUCAN 1,4-ALPHA-GLUCOSIDASE SUSB-RELATED"/>
    <property type="match status" value="1"/>
</dbReference>
<dbReference type="InterPro" id="IPR013785">
    <property type="entry name" value="Aldolase_TIM"/>
</dbReference>
<organism evidence="6 7">
    <name type="scientific">Bowmanella denitrificans</name>
    <dbReference type="NCBI Taxonomy" id="366582"/>
    <lineage>
        <taxon>Bacteria</taxon>
        <taxon>Pseudomonadati</taxon>
        <taxon>Pseudomonadota</taxon>
        <taxon>Gammaproteobacteria</taxon>
        <taxon>Alteromonadales</taxon>
        <taxon>Alteromonadaceae</taxon>
        <taxon>Bowmanella</taxon>
    </lineage>
</organism>
<dbReference type="Pfam" id="PF14509">
    <property type="entry name" value="GH97_C"/>
    <property type="match status" value="1"/>
</dbReference>
<protein>
    <submittedName>
        <fullName evidence="6">Glycoside hydrolase family 97 protein</fullName>
    </submittedName>
</protein>
<dbReference type="Gene3D" id="2.70.98.10">
    <property type="match status" value="1"/>
</dbReference>
<dbReference type="RefSeq" id="WP_343846939.1">
    <property type="nucleotide sequence ID" value="NZ_BAAAEI010000023.1"/>
</dbReference>
<dbReference type="InterPro" id="IPR019563">
    <property type="entry name" value="GH97_catalytic"/>
</dbReference>
<gene>
    <name evidence="6" type="ORF">GCM10009092_36700</name>
</gene>
<name>A0ABN0XP69_9ALTE</name>
<sequence length="646" mass="72511">MPMLRVNRARQTGLLAGLLLLVAQSTWALSHELSSPDGRVKLQINQQQDLTYQLTVDNQLVVKPSAIAMAFTDGVRFDGRAMLVDSRRTSYKAVVTPEVAVRSSKIPEQYNQLTLSFKPGFSLTFRAYNQGIAYRFEGHLSDNATLLNEDSNFNFAAGTFAFFPFEKNFRTATQPTFTPLPSKSIDGDELGSLPALFVAQGINLLITESDLQDYPGMWLKGRGDGSLYGVHPRNLNEAGQLTEEIATITRKRSYPWRIIGVARNDAELLDIQLPYLLAEPSRLKDSSWIKPGKIAWDWYNENNLKGVDFRAGINTATYKYYADFAAQFGIESILIDDGWSTHEDVMTLLPGIDVPDIVDYAKSKGVSVQLWVPWSGLDKQMDQAMALYKRWGITGLKVDFMNSDSQSMVNFYWRTAEMAAKHELMINFHGSYKPAGLHRTYPNVLTREGVKGLENHKWSDAITPTHNLHLPFIRMIAGPMDYTPGAMANAHRKNFNAVFSRPMSLGTRAHQVAMFVLYESPLQMLADTPSSYQAEPAIPEFIAAIPTVWDDYRVLHASIGEYLVMARRKGDKWYIGAMTNEQPRSFILELDFVDSGRYQMNSLADGINADKHAEDFRLDSQLVEKGQRIKIELAGGGGWTGILTPD</sequence>
<dbReference type="InterPro" id="IPR029486">
    <property type="entry name" value="GH97_N"/>
</dbReference>
<evidence type="ECO:0000259" key="4">
    <source>
        <dbReference type="Pfam" id="PF14508"/>
    </source>
</evidence>
<dbReference type="GO" id="GO:0016787">
    <property type="term" value="F:hydrolase activity"/>
    <property type="evidence" value="ECO:0007669"/>
    <property type="project" value="UniProtKB-KW"/>
</dbReference>
<evidence type="ECO:0000313" key="7">
    <source>
        <dbReference type="Proteomes" id="UP001501757"/>
    </source>
</evidence>
<feature type="domain" description="Glycosyl-hydrolase 97 C-terminal oligomerisation" evidence="5">
    <location>
        <begin position="548"/>
        <end position="640"/>
    </location>
</feature>
<proteinExistence type="predicted"/>
<evidence type="ECO:0000313" key="6">
    <source>
        <dbReference type="EMBL" id="GAA0369109.1"/>
    </source>
</evidence>
<dbReference type="InterPro" id="IPR013780">
    <property type="entry name" value="Glyco_hydro_b"/>
</dbReference>
<comment type="caution">
    <text evidence="6">The sequence shown here is derived from an EMBL/GenBank/DDBJ whole genome shotgun (WGS) entry which is preliminary data.</text>
</comment>
<dbReference type="Proteomes" id="UP001501757">
    <property type="component" value="Unassembled WGS sequence"/>
</dbReference>
<dbReference type="Gene3D" id="2.60.40.1180">
    <property type="entry name" value="Golgi alpha-mannosidase II"/>
    <property type="match status" value="1"/>
</dbReference>
<dbReference type="Pfam" id="PF10566">
    <property type="entry name" value="Glyco_hydro_97"/>
    <property type="match status" value="1"/>
</dbReference>
<reference evidence="6 7" key="1">
    <citation type="journal article" date="2019" name="Int. J. Syst. Evol. Microbiol.">
        <title>The Global Catalogue of Microorganisms (GCM) 10K type strain sequencing project: providing services to taxonomists for standard genome sequencing and annotation.</title>
        <authorList>
            <consortium name="The Broad Institute Genomics Platform"/>
            <consortium name="The Broad Institute Genome Sequencing Center for Infectious Disease"/>
            <person name="Wu L."/>
            <person name="Ma J."/>
        </authorList>
    </citation>
    <scope>NUCLEOTIDE SEQUENCE [LARGE SCALE GENOMIC DNA]</scope>
    <source>
        <strain evidence="6 7">JCM 13378</strain>
    </source>
</reference>
<dbReference type="SUPFAM" id="SSF51445">
    <property type="entry name" value="(Trans)glycosidases"/>
    <property type="match status" value="1"/>
</dbReference>
<evidence type="ECO:0000256" key="1">
    <source>
        <dbReference type="ARBA" id="ARBA00022801"/>
    </source>
</evidence>
<dbReference type="PANTHER" id="PTHR35803:SF2">
    <property type="entry name" value="RETAINING ALPHA-GALACTOSIDASE"/>
    <property type="match status" value="1"/>
</dbReference>
<feature type="domain" description="Glycosyl-hydrolase 97 N-terminal" evidence="4">
    <location>
        <begin position="33"/>
        <end position="280"/>
    </location>
</feature>
<dbReference type="InterPro" id="IPR052720">
    <property type="entry name" value="Glycosyl_hydrolase_97"/>
</dbReference>